<keyword evidence="1" id="KW-1071">Ligand-gated ion channel</keyword>
<reference evidence="3 4" key="1">
    <citation type="journal article" date="2013" name="Int. J. Syst. Evol. Microbiol.">
        <title>Ilumatobacter nonamiense sp. nov. and Ilumatobacter coccineum sp. nov., isolated from seashore sand.</title>
        <authorList>
            <person name="Matsumoto A."/>
            <person name="Kasai H."/>
            <person name="Matsuo Y."/>
            <person name="Shizuri Y."/>
            <person name="Ichikawa N."/>
            <person name="Fujita N."/>
            <person name="Omura S."/>
            <person name="Takahashi Y."/>
        </authorList>
    </citation>
    <scope>NUCLEOTIDE SEQUENCE [LARGE SCALE GENOMIC DNA]</scope>
    <source>
        <strain evidence="4">NBRC 103263 / KCTC 29153 / YM16-304</strain>
    </source>
</reference>
<dbReference type="Proteomes" id="UP000011863">
    <property type="component" value="Chromosome"/>
</dbReference>
<organism evidence="3 4">
    <name type="scientific">Ilumatobacter coccineus (strain NBRC 103263 / KCTC 29153 / YM16-304)</name>
    <dbReference type="NCBI Taxonomy" id="1313172"/>
    <lineage>
        <taxon>Bacteria</taxon>
        <taxon>Bacillati</taxon>
        <taxon>Actinomycetota</taxon>
        <taxon>Acidimicrobiia</taxon>
        <taxon>Acidimicrobiales</taxon>
        <taxon>Ilumatobacteraceae</taxon>
        <taxon>Ilumatobacter</taxon>
    </lineage>
</organism>
<dbReference type="SMART" id="SM00100">
    <property type="entry name" value="cNMP"/>
    <property type="match status" value="1"/>
</dbReference>
<dbReference type="CDD" id="cd00038">
    <property type="entry name" value="CAP_ED"/>
    <property type="match status" value="1"/>
</dbReference>
<evidence type="ECO:0000256" key="1">
    <source>
        <dbReference type="ARBA" id="ARBA00023286"/>
    </source>
</evidence>
<gene>
    <name evidence="3" type="ORF">YM304_16770</name>
</gene>
<dbReference type="EMBL" id="AP012057">
    <property type="protein sequence ID" value="BAN01991.1"/>
    <property type="molecule type" value="Genomic_DNA"/>
</dbReference>
<evidence type="ECO:0000313" key="4">
    <source>
        <dbReference type="Proteomes" id="UP000011863"/>
    </source>
</evidence>
<dbReference type="InterPro" id="IPR000595">
    <property type="entry name" value="cNMP-bd_dom"/>
</dbReference>
<keyword evidence="1" id="KW-0813">Transport</keyword>
<keyword evidence="4" id="KW-1185">Reference proteome</keyword>
<dbReference type="Pfam" id="PF00027">
    <property type="entry name" value="cNMP_binding"/>
    <property type="match status" value="1"/>
</dbReference>
<dbReference type="GO" id="GO:0044877">
    <property type="term" value="F:protein-containing complex binding"/>
    <property type="evidence" value="ECO:0007669"/>
    <property type="project" value="TreeGrafter"/>
</dbReference>
<dbReference type="InterPro" id="IPR018490">
    <property type="entry name" value="cNMP-bd_dom_sf"/>
</dbReference>
<accession>A0A6C7E645</accession>
<keyword evidence="1" id="KW-0406">Ion transport</keyword>
<dbReference type="PANTHER" id="PTHR45638">
    <property type="entry name" value="CYCLIC NUCLEOTIDE-GATED CATION CHANNEL SUBUNIT A"/>
    <property type="match status" value="1"/>
</dbReference>
<dbReference type="KEGG" id="aym:YM304_16770"/>
<dbReference type="Gene3D" id="2.60.120.10">
    <property type="entry name" value="Jelly Rolls"/>
    <property type="match status" value="1"/>
</dbReference>
<proteinExistence type="predicted"/>
<feature type="domain" description="Cyclic nucleotide-binding" evidence="2">
    <location>
        <begin position="15"/>
        <end position="130"/>
    </location>
</feature>
<dbReference type="InterPro" id="IPR014710">
    <property type="entry name" value="RmlC-like_jellyroll"/>
</dbReference>
<sequence>MSRNQYHDYLRAVPLFAGVDDEDLDVIGAAVTELSFKEGDVLMRAGSTAREMVIVLEGSLCVKLGDTEIALIETGGFAGEMGLLAGRPRNADVVAKGPTKVLHIDSRSFDNVLDEAPQIAVKMLPIVAKRVVDNNSRVSD</sequence>
<dbReference type="AlphaFoldDB" id="A0A6C7E645"/>
<dbReference type="PANTHER" id="PTHR45638:SF11">
    <property type="entry name" value="CYCLIC NUCLEOTIDE-GATED CATION CHANNEL SUBUNIT A"/>
    <property type="match status" value="1"/>
</dbReference>
<dbReference type="RefSeq" id="WP_015441238.1">
    <property type="nucleotide sequence ID" value="NC_020520.1"/>
</dbReference>
<name>A0A6C7E645_ILUCY</name>
<dbReference type="InterPro" id="IPR050866">
    <property type="entry name" value="CNG_cation_channel"/>
</dbReference>
<protein>
    <recommendedName>
        <fullName evidence="2">Cyclic nucleotide-binding domain-containing protein</fullName>
    </recommendedName>
</protein>
<keyword evidence="1" id="KW-0407">Ion channel</keyword>
<dbReference type="PROSITE" id="PS50042">
    <property type="entry name" value="CNMP_BINDING_3"/>
    <property type="match status" value="1"/>
</dbReference>
<dbReference type="GO" id="GO:0005221">
    <property type="term" value="F:intracellularly cyclic nucleotide-activated monoatomic cation channel activity"/>
    <property type="evidence" value="ECO:0007669"/>
    <property type="project" value="InterPro"/>
</dbReference>
<evidence type="ECO:0000313" key="3">
    <source>
        <dbReference type="EMBL" id="BAN01991.1"/>
    </source>
</evidence>
<dbReference type="SUPFAM" id="SSF51206">
    <property type="entry name" value="cAMP-binding domain-like"/>
    <property type="match status" value="1"/>
</dbReference>
<evidence type="ECO:0000259" key="2">
    <source>
        <dbReference type="PROSITE" id="PS50042"/>
    </source>
</evidence>